<feature type="domain" description="HYR" evidence="14">
    <location>
        <begin position="3819"/>
        <end position="3900"/>
    </location>
</feature>
<feature type="domain" description="SUEL-type lectin" evidence="13">
    <location>
        <begin position="133"/>
        <end position="224"/>
    </location>
</feature>
<dbReference type="PROSITE" id="PS50026">
    <property type="entry name" value="EGF_3"/>
    <property type="match status" value="4"/>
</dbReference>
<feature type="disulfide bond" evidence="6">
    <location>
        <begin position="4938"/>
        <end position="4947"/>
    </location>
</feature>
<feature type="disulfide bond" evidence="6">
    <location>
        <begin position="5113"/>
        <end position="5130"/>
    </location>
</feature>
<evidence type="ECO:0008006" key="17">
    <source>
        <dbReference type="Google" id="ProtNLM"/>
    </source>
</evidence>
<dbReference type="InterPro" id="IPR000082">
    <property type="entry name" value="SEA_dom"/>
</dbReference>
<dbReference type="Pfam" id="PF02140">
    <property type="entry name" value="SUEL_Lectin"/>
    <property type="match status" value="2"/>
</dbReference>
<dbReference type="CDD" id="cd00054">
    <property type="entry name" value="EGF_CA"/>
    <property type="match status" value="4"/>
</dbReference>
<feature type="domain" description="EGF-like" evidence="12">
    <location>
        <begin position="2536"/>
        <end position="2572"/>
    </location>
</feature>
<feature type="signal peptide" evidence="10">
    <location>
        <begin position="1"/>
        <end position="30"/>
    </location>
</feature>
<dbReference type="SUPFAM" id="SSF82671">
    <property type="entry name" value="SEA domain"/>
    <property type="match status" value="1"/>
</dbReference>
<feature type="domain" description="HYR" evidence="14">
    <location>
        <begin position="1485"/>
        <end position="1563"/>
    </location>
</feature>
<feature type="domain" description="HYR" evidence="14">
    <location>
        <begin position="1163"/>
        <end position="1240"/>
    </location>
</feature>
<keyword evidence="5" id="KW-0325">Glycoprotein</keyword>
<dbReference type="PROSITE" id="PS50825">
    <property type="entry name" value="HYR"/>
    <property type="match status" value="45"/>
</dbReference>
<feature type="domain" description="HYR" evidence="14">
    <location>
        <begin position="3411"/>
        <end position="3493"/>
    </location>
</feature>
<dbReference type="SUPFAM" id="SSF57184">
    <property type="entry name" value="Growth factor receptor domain"/>
    <property type="match status" value="1"/>
</dbReference>
<comment type="caution">
    <text evidence="6">Lacks conserved residue(s) required for the propagation of feature annotation.</text>
</comment>
<feature type="domain" description="HYR" evidence="14">
    <location>
        <begin position="749"/>
        <end position="831"/>
    </location>
</feature>
<dbReference type="FunFam" id="2.120.10.30:FF:000241">
    <property type="entry name" value="Low-density lipoprotein receptor-related protein 6"/>
    <property type="match status" value="1"/>
</dbReference>
<feature type="domain" description="HYR" evidence="14">
    <location>
        <begin position="4142"/>
        <end position="4224"/>
    </location>
</feature>
<keyword evidence="4 6" id="KW-1015">Disulfide bond</keyword>
<feature type="domain" description="HYR" evidence="14">
    <location>
        <begin position="2054"/>
        <end position="2133"/>
    </location>
</feature>
<dbReference type="InterPro" id="IPR000922">
    <property type="entry name" value="Lectin_gal-bd_dom"/>
</dbReference>
<dbReference type="SUPFAM" id="SSF57196">
    <property type="entry name" value="EGF/Laminin"/>
    <property type="match status" value="1"/>
</dbReference>
<feature type="domain" description="HYR" evidence="14">
    <location>
        <begin position="2134"/>
        <end position="2216"/>
    </location>
</feature>
<dbReference type="InterPro" id="IPR018097">
    <property type="entry name" value="EGF_Ca-bd_CS"/>
</dbReference>
<feature type="domain" description="HYR" evidence="14">
    <location>
        <begin position="998"/>
        <end position="1078"/>
    </location>
</feature>
<evidence type="ECO:0000256" key="10">
    <source>
        <dbReference type="SAM" id="SignalP"/>
    </source>
</evidence>
<feature type="domain" description="HYR" evidence="14">
    <location>
        <begin position="4715"/>
        <end position="4796"/>
    </location>
</feature>
<feature type="domain" description="HYR" evidence="14">
    <location>
        <begin position="4636"/>
        <end position="4714"/>
    </location>
</feature>
<feature type="domain" description="SEA" evidence="11">
    <location>
        <begin position="4990"/>
        <end position="5101"/>
    </location>
</feature>
<feature type="domain" description="HYR" evidence="14">
    <location>
        <begin position="2294"/>
        <end position="2376"/>
    </location>
</feature>
<evidence type="ECO:0000256" key="2">
    <source>
        <dbReference type="ARBA" id="ARBA00022729"/>
    </source>
</evidence>
<proteinExistence type="predicted"/>
<evidence type="ECO:0000256" key="7">
    <source>
        <dbReference type="PROSITE-ProRule" id="PRU00461"/>
    </source>
</evidence>
<evidence type="ECO:0000256" key="4">
    <source>
        <dbReference type="ARBA" id="ARBA00023157"/>
    </source>
</evidence>
<evidence type="ECO:0000256" key="8">
    <source>
        <dbReference type="SAM" id="MobiDB-lite"/>
    </source>
</evidence>
<dbReference type="Pfam" id="PF01390">
    <property type="entry name" value="SEA"/>
    <property type="match status" value="1"/>
</dbReference>
<dbReference type="RefSeq" id="XP_038051959.1">
    <property type="nucleotide sequence ID" value="XM_038196031.1"/>
</dbReference>
<feature type="domain" description="HYR" evidence="14">
    <location>
        <begin position="4388"/>
        <end position="4470"/>
    </location>
</feature>
<feature type="domain" description="HYR" evidence="14">
    <location>
        <begin position="3090"/>
        <end position="3171"/>
    </location>
</feature>
<feature type="region of interest" description="Disordered" evidence="8">
    <location>
        <begin position="3259"/>
        <end position="3279"/>
    </location>
</feature>
<evidence type="ECO:0000256" key="3">
    <source>
        <dbReference type="ARBA" id="ARBA00022737"/>
    </source>
</evidence>
<feature type="domain" description="HYR" evidence="14">
    <location>
        <begin position="2377"/>
        <end position="2455"/>
    </location>
</feature>
<feature type="domain" description="HYR" evidence="14">
    <location>
        <begin position="1241"/>
        <end position="1321"/>
    </location>
</feature>
<evidence type="ECO:0000259" key="13">
    <source>
        <dbReference type="PROSITE" id="PS50228"/>
    </source>
</evidence>
<evidence type="ECO:0000256" key="9">
    <source>
        <dbReference type="SAM" id="Phobius"/>
    </source>
</evidence>
<feature type="domain" description="HYR" evidence="14">
    <location>
        <begin position="1809"/>
        <end position="1892"/>
    </location>
</feature>
<dbReference type="PROSITE" id="PS01186">
    <property type="entry name" value="EGF_2"/>
    <property type="match status" value="3"/>
</dbReference>
<keyword evidence="3" id="KW-0677">Repeat</keyword>
<feature type="domain" description="HYR" evidence="14">
    <location>
        <begin position="3575"/>
        <end position="3653"/>
    </location>
</feature>
<dbReference type="Gene3D" id="3.30.70.960">
    <property type="entry name" value="SEA domain"/>
    <property type="match status" value="1"/>
</dbReference>
<feature type="chain" id="PRO_5038093514" description="Hyalin" evidence="10">
    <location>
        <begin position="31"/>
        <end position="5382"/>
    </location>
</feature>
<dbReference type="PROSITE" id="PS00010">
    <property type="entry name" value="ASX_HYDROXYL"/>
    <property type="match status" value="1"/>
</dbReference>
<dbReference type="Gene3D" id="2.60.120.740">
    <property type="match status" value="2"/>
</dbReference>
<feature type="domain" description="HYR" evidence="14">
    <location>
        <begin position="832"/>
        <end position="915"/>
    </location>
</feature>
<feature type="compositionally biased region" description="Polar residues" evidence="8">
    <location>
        <begin position="3263"/>
        <end position="3279"/>
    </location>
</feature>
<feature type="disulfide bond" evidence="6">
    <location>
        <begin position="5132"/>
        <end position="5141"/>
    </location>
</feature>
<dbReference type="EnsemblMetazoa" id="XM_038196031.1">
    <property type="protein sequence ID" value="XP_038051959.1"/>
    <property type="gene ID" value="LOC119724809"/>
</dbReference>
<dbReference type="SMART" id="SM00200">
    <property type="entry name" value="SEA"/>
    <property type="match status" value="1"/>
</dbReference>
<evidence type="ECO:0000259" key="14">
    <source>
        <dbReference type="PROSITE" id="PS50825"/>
    </source>
</evidence>
<evidence type="ECO:0000256" key="6">
    <source>
        <dbReference type="PROSITE-ProRule" id="PRU00076"/>
    </source>
</evidence>
<feature type="domain" description="HYR" evidence="14">
    <location>
        <begin position="1405"/>
        <end position="1484"/>
    </location>
</feature>
<dbReference type="OrthoDB" id="10066451at2759"/>
<feature type="domain" description="HYR" evidence="14">
    <location>
        <begin position="3007"/>
        <end position="3089"/>
    </location>
</feature>
<feature type="domain" description="HYR" evidence="14">
    <location>
        <begin position="3249"/>
        <end position="3331"/>
    </location>
</feature>
<dbReference type="Pfam" id="PF00058">
    <property type="entry name" value="Ldl_recept_b"/>
    <property type="match status" value="2"/>
</dbReference>
<dbReference type="Pfam" id="PF00008">
    <property type="entry name" value="EGF"/>
    <property type="match status" value="1"/>
</dbReference>
<dbReference type="InterPro" id="IPR011042">
    <property type="entry name" value="6-blade_b-propeller_TolB-like"/>
</dbReference>
<dbReference type="PROSITE" id="PS51120">
    <property type="entry name" value="LDLRB"/>
    <property type="match status" value="3"/>
</dbReference>
<dbReference type="SMART" id="SM00179">
    <property type="entry name" value="EGF_CA"/>
    <property type="match status" value="3"/>
</dbReference>
<protein>
    <recommendedName>
        <fullName evidence="17">Hyalin</fullName>
    </recommendedName>
</protein>
<dbReference type="SMART" id="SM00135">
    <property type="entry name" value="LY"/>
    <property type="match status" value="5"/>
</dbReference>
<evidence type="ECO:0000313" key="16">
    <source>
        <dbReference type="Proteomes" id="UP000887568"/>
    </source>
</evidence>
<dbReference type="InterPro" id="IPR003410">
    <property type="entry name" value="HYR_dom"/>
</dbReference>
<dbReference type="SMART" id="SM00181">
    <property type="entry name" value="EGF"/>
    <property type="match status" value="4"/>
</dbReference>
<organism evidence="15 16">
    <name type="scientific">Patiria miniata</name>
    <name type="common">Bat star</name>
    <name type="synonym">Asterina miniata</name>
    <dbReference type="NCBI Taxonomy" id="46514"/>
    <lineage>
        <taxon>Eukaryota</taxon>
        <taxon>Metazoa</taxon>
        <taxon>Echinodermata</taxon>
        <taxon>Eleutherozoa</taxon>
        <taxon>Asterozoa</taxon>
        <taxon>Asteroidea</taxon>
        <taxon>Valvatacea</taxon>
        <taxon>Valvatida</taxon>
        <taxon>Asterinidae</taxon>
        <taxon>Patiria</taxon>
    </lineage>
</organism>
<feature type="domain" description="HYR" evidence="14">
    <location>
        <begin position="2926"/>
        <end position="3006"/>
    </location>
</feature>
<keyword evidence="9" id="KW-1133">Transmembrane helix</keyword>
<dbReference type="InterPro" id="IPR009030">
    <property type="entry name" value="Growth_fac_rcpt_cys_sf"/>
</dbReference>
<feature type="domain" description="HYR" evidence="14">
    <location>
        <begin position="4307"/>
        <end position="4387"/>
    </location>
</feature>
<feature type="domain" description="HYR" evidence="14">
    <location>
        <begin position="1564"/>
        <end position="1645"/>
    </location>
</feature>
<evidence type="ECO:0000313" key="15">
    <source>
        <dbReference type="EnsemblMetazoa" id="XP_038051959.1"/>
    </source>
</evidence>
<evidence type="ECO:0000256" key="1">
    <source>
        <dbReference type="ARBA" id="ARBA00022536"/>
    </source>
</evidence>
<dbReference type="PROSITE" id="PS00022">
    <property type="entry name" value="EGF_1"/>
    <property type="match status" value="3"/>
</dbReference>
<sequence>MAVWASLGHKWPTCWLLIGLLVVLFRPSSCQNGTVVQCEKTQVSLACDTHINVLSALYGRIGMGVDDDICPAGTLTPCGDADVSLSSVQSLCQGMSTCTFTASNANFGGDPCSGTGKYLRVNYTCEFTGITEQCENSQVSLGCDEVNTIDVLSALYGRIGMGVDDDICPAGSLIPCGDADVSLSSVQSLCQGMSNCTFTASNANFGGDPCGGTGKYLRVNYTCTDQDPPSIVCPSNATVYVERDELFAYRPFPTNYNASDNSGSYDVMIYDTGAIQGPYTPGSLYNFSLSASPYTWFYVASDAAGNEDNCTVQIYVVPAPTVTIWCPQPATGNTDNGQSFSSTIVLEPSEPVATHDLEDGSSVVTVVTNISCTINDGSNITLSGSPQYEYGVNNITCTAYENSTQTQDSCTFQVTVTDPEPPSLQNCPANLQFDTDLGNNTATVNWTLPTITDNVDYGTSLSASHQSPAAFGVGVTTVNIRGFDAAGNEAATECEFNVTVTDNEDPILMCPSDQVVNATRAAELFLNVSAFDFVDGNITPVCIDVLTGMTIAIPISQEFPPGTNPVNCTAIDAQGNMDECAFNVTVIDDAPPNITCQDVSVDAMPGMKNATVNYVITVEDEDDVTVVCDTMNGTVFDFGEAIVSCNATDATGNTAMCSFTVSVNDVEPPVIANCPMNIMDATAEMYYNVSWAPPNATDNCDSPSEINVTSTHYPGDSFLAGSDTEVTYTFTDTSNNSAVCNFTVSVTDVGIPEFITCPETVEFVLDPGRDMALVNYATPIVQDNSLEMIVPQANPNLMLPVLLPYGQMSVKYTAVDAAGGNADPCVILIIVKDEEDPVITDCPESVYNLTTEPGLNTAAYNWTEPMATDNVELVSFNSTRENNGSLPIGNITIRYTAIDPAGNMAICEFELRVLDLEPPEVLSCPNDTAVSTNPGSNMSYVKFVTAIDFDDNDRIESVVMSHRSGSLFIVGNTTVLNTATDASGNEAVCTFLVTVTDEESPVFSGCENITIATNPGMPGDNYTTVNWPGINVTDNVGVVNMTSSHMEGSVFPVGETGVDLTAEDAAGNVGRCSFLVTVVDLEAPTVMGCPMEVVNTTDFRVSSSVVYWQEPVITDNVGVTNSSSSHVPGDVFPVGNTTVTYTAIDDAGNVNMNCSFVVTVEDDEPPQLMCLSLIVANTTDNQNSSLVFWPEPMVSDNVGVIGNESSHSSGDVFPLGNTSVTYNFTDEAGNEASCTFVVQVVDNEAPVIMNCPADAVNTTAPGQNSSAVHWSEPLLDDNVGIVVSNQSHSPGDVFLFGNTTVTYTVADEAGNTNECVFIVEVIDDEDPTVTTCPGHVVNGTDPAISTSVVYWQEPTFADNVGIDDVISTHNPGDVFDLGNSTVTYTATDTSGNTAICSFVVTVEDVEAPVIASCMDVTIETDTGLATSTQSWMFPEATDNVNVTMNSSSHQPGDTLPLGPTGVTYIVYDAAGLNATCDFDVIVEDNEMPNITNCPVDVTINATDSAALAVYMFSTPTCTDNTGAVTVTNSKFNNDMYPIGDTSVTIACFDEAGNNDRCLFTITVQDVTPPQLGRCPDNQEAFADPGMNVTVNWTHPLAMDNSGSVNLTSDYSPGDAFMNGTYVVTYTAEDADGNSVSCNFTVTVYSSDYESPMVVTCPNDTVLPAEVDSNSTVVTWPAPVITDNVGVTRLDLSHPNGSLFYIGPMKVRYTAYDLAGNRASCNFTVTVEDTQAPVLVNCSEDITAFTGAMSTQNGINLTLDTPVVIENDMYTLDQQPNPGHLYTVGNTTVRFTVRDPSRLNDSCEFVVTVVDNTPPNFPSCPSSADVPTDPGVAFANVTWMEPVAMDNVGVVYYTNTSLPGTIVNLGEMLEVVYVAHDAAGLNATCRFNFTVIDEEDPVIMNCSGVVVANATVNESDAQVFWTPPTAVDNSGVVTLTVTKSPGTMFDIGTTGVTYVAIDDAGLTDVCMFDVIVQDVQDPVITMCPSDIYRFTYPGTNISVVWAPPMAQDNSGSVTLTSNYNSGDEFYNGTYTVIYTAMDESGNMAECTFVVQINSTDTQPPMIYCPADISLPADNGSDSTAVTWLPPPYMDNNRVVSVNVTRQNGSLFYIGSEIVVYTAYDVLSNSDSCNFTVTVLDDQDPVIANCPSDVSSMTDPGQPDATISWIAPMISDNSRSFNVDLSHPNGSAFPVAVTEVTYRVTDNSSNSAMCSFNVTITDDEDPMFDCPSDFTNETLPGQSTGTFSVPFVVMDNVNVTFQNFTHQPGDALGLGMTNVVYYARDAAGNEAFCRFTVTIEDNEKPQILNCTSDVYANASRGSNMASVMWPQPTATDNSGFVTLTDDIPRNNMFPIADVVVTYGAIDSAGNVETCKTTVHVSDVEDPMVVCPENVEAFADNGTTIRLNWTMPTASDNSGIFTVTSSHPQNSEFPLGPTDITITVIDSFGNGVNCTFSVIVYPTDPERPIIICPAHVTGIADLGTNSTNVTWDLPEYRDNEEVIVVEVDYLNGSLFSVGNTPVTYFIADRVGNNASCSFNVTVFDNQCSSEPCWNGGSCVASSTGFTCICAAPFIGLYCESQSHPHDLVFVASASPAGIYVAPTDTFNFTLIPGLDASHVNISQPIAIDYDPVERMVYWTDVTLDVIARAFLDGSGVEVVVRDLRSPGGLALDIENHVMYWTDEDSDLIERATLDGRERSVVFNLTNSSLADVEPRAIVVDPTNSHLYWTDWGTIPKIERAGTDGSGSRVLIDTDIKRPNGVALDLEGGRLYWCDSYFNVIESSDLLGQDRTILVQSTTSLQKFDLFVYYNFIYWTERRRSSIQRVEASGRLLGGHGSDSFGTPYGIHIFKAEDVPLLVNCPSNIELYLYNGSSNATAYWTAPTVTEYSGNVTLDQQYVSGDQFPFGVTEVVLNASTEAGNTASCLFNITVIDESPPIILNCPGGQMAVSDDVASLPNVSWPPVNATDNIEVASVIPSQAPGTSFPVGTTHVSYTATDTSGNTNVDTCEFYVVVTDSAAPEFVNCPTDITVPNDPGMGGASVNWTEPTAIDNDNVTVFESTHKPNDNFTLAMTEVTYTIFDTAGNNNTCSFIVTVNDMEAPVFVNCPINVTTETPPGSNMAAVTWEPLVAIDNSGAAISPSSASRPGDSFAIGTHPVMFVAVDPDNNIGRCNFDIIVVEGDALMIACPADVSQPTDQGANSTIVTWPAPMYNSSMMASLTSTHPVNSSFEVGRTVVVYTITGRGGKNASCDFSVTVTDDQSPVLTGCSPPVSGNTSPSLSTGTTFWSSPTANDNVGVTNLTSNYAPNEPLPIGPTNVIYTAVDAAGNSVNCSFVVTIQDNEDPMFTFCPMSMEFNTDGNGAIVVPAIGMPNVTDNAGPPMMTSDYNVTTLAVGSSTLVTFSAIDDSGNVATCAFNITIVDATPPVIPDCPGDMVIPTDVGLPTALANWTQPTATDNDVIVSFEPDIDLQTPLMLGTTEVTYVATDAEGLTAECKFNVTVEDQEKPVISSCPINSLGTNTPGASNGSVFWIEPTAEDNVGVINLTSNYKPYDVLPVGTTEIVYEAVDAAGNVEMCRFNAIISDIEAPVFTFCPANFEIPTGANGSHVIPTWPMPVATDNAGPLNVTNDYSGLPLMVGTVTTITYTAVDDFSLMDTCSFNITVVDGTQPEITGCPDDVTVPNARGLATGQANWTAPTADDNVGVVNFTTNYNSGEMFDIGTTEVTYIATDERGLVAVCQFNVTVEDTEAPVLMNCPSSLAGSTSPGKPNATVSWPNPTASDNSGSGMILDSTYSPGDTFPIGQTIVVYTATDPSGNSVNCSYRVIVMDYEVPVFTFCPEDLTLNLENVGDLSIVPSWDTPVATDNAGPPNVTTDYMGEAFAVNTTTTVTYTAVDSSGNPNTCSFTVTIADAVAPKIVNCPASFVVNTTEGMDNGVASWTAPTATDDQELVSFVASHTSPLTLQVGELVVNYTATDNQGLVTVCEFTITVQDAEDPVITGCPLTTIATLAPGAATANPFWIPPMATDNVGVESFDSNANPNDPMPAGTNPVTYTATDAAGNIAICSFNVVVSDNEVPVFTFCPESLDFPTSTNGSYAVPSWPAPNATDNTGVTTITSDYDGQLLALGSTTLIVYTVEDGSANTDTCSFNVTIIDGTPPTILNCPASFTVSSDVSQSSGQANWTEPLAEDNVEVVSFTSDRNSGDFFLLGTTLVTYVATDPSGYASECSFNVTVGDTIKPVITGCPGDIAVNATQARVVDWTPPTAMDNVAVVNESATHQPNETFALGSQTTVTYRFEDEAGNFEECSFIVTIYNATLDEDLLPMFVSCPSDQVVPTEPGRYNASVTWSVPTATDRESNPTVVGSLNPGDVFSVSNTSVTYTATDSKGQTDTCVFFVTVQDEESPVLSNCPSRMDVVKPPSDAMIVVDWTPPTVTDNSGVVTLTPNKEPGSMFGAGESVIIYTGIDEAGNMESCNFTVNVTGDVAPVFVTCPSNIVTNTTFNEAFATVVWAVPVAEDDVSTPIIVEVNGYNPGRQFSMGTWTVEYVATDSAQQTATCQFNITVIDREDPVIEGCPADINRVTLNNAPLTITWTPPVATDNSGEYTLMANDNHKPGETLMVGSYDVIYTVRDPSSNTDTCEFTIVIENDAPPEFVSCPPSSTVPTDPGQNYATVSFSFPTPSDDRSNPQLVGSHAPGHQFPIGDTTVTYTAYDSQGQSAECVFVITVEDRGDPVIMNCPAGQTIHILSTTDVAAVYWTPPMANDTSALTLSSNKNSGDTFESGSTQVRYTAIDSAGNADTCTFSVLVLETIPSYETDGSVELVSIASTAKPFNAGFIQSSQDVLRDDLDRLFRRSSVSSDFVGISLTSTSVGGDDQAIIEFLISFTGTPAPNDTEISAAFYAALVPTSNEFDDGNEVSPNTFMLSLTSCPAIPCDNGGSCVPDGNSFVCMCTAFWTGDYCAEDVNECVVNNPCAMDRVCINIEGSYLCGCAAGFFLVGDTCVPTSQFSGSFAITRIGSSEATFTSDLQDPTSEQYQRIAGDVTTVLDDIFSDESTYISSSIVGMSSGSIMIRYVLTFSEDTSMNEDMVTRQMSNSVSADGEIAGSALYIRPSSLTYANHICPDGFCKNGGRCSPDPVTYDSTCSCESPYSGDRCEITDVWSPLVIAMVAVAAVLLVVLAGLFIACCCFLSKRLDEEPKYPGSRDVEQRKTFVQMSRLAPQHQGSAVDPPRNPRGRSISTSFASHTSQIDAGSGVYRRNDDDSSDMGTTSYQNQAFDIPYLEDEEQLTNHQDLASRLQQIERENGSMGYDSVDLANDTPSPDYDDSDVFPVHDPFSHLDHRREQLQVQRVGYANDMVPDYPQSSTFMRPYMATGQEAMEHYYNDPSEQRRLGDNYF</sequence>
<dbReference type="Gene3D" id="2.60.40.10">
    <property type="entry name" value="Immunoglobulins"/>
    <property type="match status" value="1"/>
</dbReference>
<dbReference type="PROSITE" id="PS50228">
    <property type="entry name" value="SUEL_LECTIN"/>
    <property type="match status" value="2"/>
</dbReference>
<feature type="domain" description="HYR" evidence="14">
    <location>
        <begin position="2843"/>
        <end position="2925"/>
    </location>
</feature>
<dbReference type="CDD" id="cd22827">
    <property type="entry name" value="Gal_Rha_Lectin_SUL-I-like"/>
    <property type="match status" value="1"/>
</dbReference>
<feature type="domain" description="HYR" evidence="14">
    <location>
        <begin position="3494"/>
        <end position="3574"/>
    </location>
</feature>
<dbReference type="InterPro" id="IPR036364">
    <property type="entry name" value="SEA_dom_sf"/>
</dbReference>
<keyword evidence="2 10" id="KW-0732">Signal</keyword>
<dbReference type="Gene3D" id="2.10.25.10">
    <property type="entry name" value="Laminin"/>
    <property type="match status" value="4"/>
</dbReference>
<keyword evidence="1 6" id="KW-0245">EGF-like domain</keyword>
<feature type="domain" description="HYR" evidence="14">
    <location>
        <begin position="3980"/>
        <end position="4062"/>
    </location>
</feature>
<dbReference type="InterPro" id="IPR001881">
    <property type="entry name" value="EGF-like_Ca-bd_dom"/>
</dbReference>
<feature type="domain" description="HYR" evidence="14">
    <location>
        <begin position="4471"/>
        <end position="4551"/>
    </location>
</feature>
<feature type="domain" description="EGF-like" evidence="12">
    <location>
        <begin position="4950"/>
        <end position="4989"/>
    </location>
</feature>
<feature type="domain" description="HYR" evidence="14">
    <location>
        <begin position="916"/>
        <end position="997"/>
    </location>
</feature>
<evidence type="ECO:0000259" key="11">
    <source>
        <dbReference type="PROSITE" id="PS50024"/>
    </source>
</evidence>
<dbReference type="PROSITE" id="PS01187">
    <property type="entry name" value="EGF_CA"/>
    <property type="match status" value="1"/>
</dbReference>
<feature type="domain" description="HYR" evidence="14">
    <location>
        <begin position="1893"/>
        <end position="1971"/>
    </location>
</feature>
<name>A0A913ZKV7_PATMI</name>
<dbReference type="Pfam" id="PF02494">
    <property type="entry name" value="HYR"/>
    <property type="match status" value="48"/>
</dbReference>
<feature type="transmembrane region" description="Helical" evidence="9">
    <location>
        <begin position="5150"/>
        <end position="5176"/>
    </location>
</feature>
<evidence type="ECO:0000259" key="12">
    <source>
        <dbReference type="PROSITE" id="PS50026"/>
    </source>
</evidence>
<feature type="repeat" description="LDL-receptor class B" evidence="7">
    <location>
        <begin position="2669"/>
        <end position="2716"/>
    </location>
</feature>
<feature type="domain" description="HYR" evidence="14">
    <location>
        <begin position="3735"/>
        <end position="3818"/>
    </location>
</feature>
<reference evidence="15" key="1">
    <citation type="submission" date="2022-11" db="UniProtKB">
        <authorList>
            <consortium name="EnsemblMetazoa"/>
        </authorList>
    </citation>
    <scope>IDENTIFICATION</scope>
</reference>
<dbReference type="GeneID" id="119724809"/>
<feature type="domain" description="HYR" evidence="14">
    <location>
        <begin position="224"/>
        <end position="318"/>
    </location>
</feature>
<feature type="compositionally biased region" description="Polar residues" evidence="8">
    <location>
        <begin position="5223"/>
        <end position="5236"/>
    </location>
</feature>
<keyword evidence="9" id="KW-0812">Transmembrane</keyword>
<dbReference type="InterPro" id="IPR043159">
    <property type="entry name" value="Lectin_gal-bd_sf"/>
</dbReference>
<feature type="repeat" description="LDL-receptor class B" evidence="7">
    <location>
        <begin position="2717"/>
        <end position="2760"/>
    </location>
</feature>
<feature type="domain" description="EGF-like" evidence="12">
    <location>
        <begin position="5104"/>
        <end position="5142"/>
    </location>
</feature>
<feature type="domain" description="HYR" evidence="14">
    <location>
        <begin position="417"/>
        <end position="502"/>
    </location>
</feature>
<feature type="domain" description="HYR" evidence="14">
    <location>
        <begin position="4225"/>
        <end position="4303"/>
    </location>
</feature>
<dbReference type="PROSITE" id="PS50024">
    <property type="entry name" value="SEA"/>
    <property type="match status" value="1"/>
</dbReference>
<dbReference type="InterPro" id="IPR013783">
    <property type="entry name" value="Ig-like_fold"/>
</dbReference>
<dbReference type="InterPro" id="IPR000033">
    <property type="entry name" value="LDLR_classB_rpt"/>
</dbReference>
<dbReference type="SUPFAM" id="SSF63825">
    <property type="entry name" value="YWTD domain"/>
    <property type="match status" value="1"/>
</dbReference>
<feature type="domain" description="HYR" evidence="14">
    <location>
        <begin position="2456"/>
        <end position="2537"/>
    </location>
</feature>
<feature type="disulfide bond" evidence="6">
    <location>
        <begin position="2562"/>
        <end position="2571"/>
    </location>
</feature>
<feature type="domain" description="HYR" evidence="14">
    <location>
        <begin position="4552"/>
        <end position="4635"/>
    </location>
</feature>
<feature type="region of interest" description="Disordered" evidence="8">
    <location>
        <begin position="5203"/>
        <end position="5256"/>
    </location>
</feature>
<dbReference type="GO" id="GO:0030246">
    <property type="term" value="F:carbohydrate binding"/>
    <property type="evidence" value="ECO:0007669"/>
    <property type="project" value="InterPro"/>
</dbReference>
<feature type="domain" description="HYR" evidence="14">
    <location>
        <begin position="3901"/>
        <end position="3979"/>
    </location>
</feature>
<feature type="domain" description="HYR" evidence="14">
    <location>
        <begin position="1322"/>
        <end position="1404"/>
    </location>
</feature>
<dbReference type="InterPro" id="IPR000742">
    <property type="entry name" value="EGF"/>
</dbReference>
<keyword evidence="9" id="KW-0472">Membrane</keyword>
<feature type="domain" description="HYR" evidence="14">
    <location>
        <begin position="1646"/>
        <end position="1728"/>
    </location>
</feature>
<dbReference type="Gene3D" id="2.120.10.30">
    <property type="entry name" value="TolB, C-terminal domain"/>
    <property type="match status" value="1"/>
</dbReference>
<feature type="domain" description="SUEL-type lectin" evidence="13">
    <location>
        <begin position="37"/>
        <end position="126"/>
    </location>
</feature>
<accession>A0A913ZKV7</accession>
<feature type="domain" description="HYR" evidence="14">
    <location>
        <begin position="3654"/>
        <end position="3734"/>
    </location>
</feature>
<dbReference type="GO" id="GO:0005509">
    <property type="term" value="F:calcium ion binding"/>
    <property type="evidence" value="ECO:0007669"/>
    <property type="project" value="InterPro"/>
</dbReference>
<evidence type="ECO:0000256" key="5">
    <source>
        <dbReference type="ARBA" id="ARBA00023180"/>
    </source>
</evidence>
<feature type="domain" description="HYR" evidence="14">
    <location>
        <begin position="664"/>
        <end position="748"/>
    </location>
</feature>
<dbReference type="OMA" id="CADTGAQ"/>
<feature type="domain" description="HYR" evidence="14">
    <location>
        <begin position="1972"/>
        <end position="2053"/>
    </location>
</feature>
<dbReference type="PANTHER" id="PTHR24273">
    <property type="entry name" value="FI04643P-RELATED"/>
    <property type="match status" value="1"/>
</dbReference>
<feature type="domain" description="EGF-like" evidence="12">
    <location>
        <begin position="4912"/>
        <end position="4948"/>
    </location>
</feature>
<keyword evidence="16" id="KW-1185">Reference proteome</keyword>
<feature type="repeat" description="LDL-receptor class B" evidence="7">
    <location>
        <begin position="2627"/>
        <end position="2668"/>
    </location>
</feature>
<feature type="domain" description="HYR" evidence="14">
    <location>
        <begin position="4063"/>
        <end position="4141"/>
    </location>
</feature>
<feature type="domain" description="HYR" evidence="14">
    <location>
        <begin position="1079"/>
        <end position="1162"/>
    </location>
</feature>
<dbReference type="Proteomes" id="UP000887568">
    <property type="component" value="Unplaced"/>
</dbReference>
<dbReference type="InterPro" id="IPR000152">
    <property type="entry name" value="EGF-type_Asp/Asn_hydroxyl_site"/>
</dbReference>
<dbReference type="PANTHER" id="PTHR24273:SF32">
    <property type="entry name" value="HYALIN"/>
    <property type="match status" value="1"/>
</dbReference>